<feature type="compositionally biased region" description="Basic and acidic residues" evidence="1">
    <location>
        <begin position="450"/>
        <end position="462"/>
    </location>
</feature>
<dbReference type="GO" id="GO:0006357">
    <property type="term" value="P:regulation of transcription by RNA polymerase II"/>
    <property type="evidence" value="ECO:0007669"/>
    <property type="project" value="TreeGrafter"/>
</dbReference>
<evidence type="ECO:0000313" key="4">
    <source>
        <dbReference type="Proteomes" id="UP000019487"/>
    </source>
</evidence>
<keyword evidence="4" id="KW-1185">Reference proteome</keyword>
<accession>W9CP24</accession>
<feature type="compositionally biased region" description="Basic residues" evidence="1">
    <location>
        <begin position="475"/>
        <end position="484"/>
    </location>
</feature>
<dbReference type="Proteomes" id="UP000019487">
    <property type="component" value="Unassembled WGS sequence"/>
</dbReference>
<evidence type="ECO:0000313" key="3">
    <source>
        <dbReference type="EMBL" id="ESZ97611.1"/>
    </source>
</evidence>
<dbReference type="PANTHER" id="PTHR46179:SF19">
    <property type="entry name" value="C2H2 FINGER DOMAIN TRANSCRIPTION FACTOR (EUROFUNG)-RELATED"/>
    <property type="match status" value="1"/>
</dbReference>
<feature type="compositionally biased region" description="Acidic residues" evidence="1">
    <location>
        <begin position="90"/>
        <end position="99"/>
    </location>
</feature>
<reference evidence="3 4" key="1">
    <citation type="journal article" date="2014" name="Genome Announc.">
        <title>Draft genome sequence of Sclerotinia borealis, a psychrophilic plant pathogenic fungus.</title>
        <authorList>
            <person name="Mardanov A.V."/>
            <person name="Beletsky A.V."/>
            <person name="Kadnikov V.V."/>
            <person name="Ignatov A.N."/>
            <person name="Ravin N.V."/>
        </authorList>
    </citation>
    <scope>NUCLEOTIDE SEQUENCE [LARGE SCALE GENOMIC DNA]</scope>
    <source>
        <strain evidence="4">F-4157</strain>
    </source>
</reference>
<feature type="region of interest" description="Disordered" evidence="1">
    <location>
        <begin position="75"/>
        <end position="99"/>
    </location>
</feature>
<name>W9CP24_SCLBF</name>
<gene>
    <name evidence="3" type="ORF">SBOR_2012</name>
</gene>
<dbReference type="PANTHER" id="PTHR46179">
    <property type="entry name" value="ZINC FINGER PROTEIN"/>
    <property type="match status" value="1"/>
</dbReference>
<feature type="domain" description="C2H2-type" evidence="2">
    <location>
        <begin position="426"/>
        <end position="451"/>
    </location>
</feature>
<dbReference type="InterPro" id="IPR051061">
    <property type="entry name" value="Zinc_finger_trans_reg"/>
</dbReference>
<proteinExistence type="predicted"/>
<dbReference type="Gene3D" id="3.30.160.60">
    <property type="entry name" value="Classic Zinc Finger"/>
    <property type="match status" value="1"/>
</dbReference>
<organism evidence="3 4">
    <name type="scientific">Sclerotinia borealis (strain F-4128)</name>
    <dbReference type="NCBI Taxonomy" id="1432307"/>
    <lineage>
        <taxon>Eukaryota</taxon>
        <taxon>Fungi</taxon>
        <taxon>Dikarya</taxon>
        <taxon>Ascomycota</taxon>
        <taxon>Pezizomycotina</taxon>
        <taxon>Leotiomycetes</taxon>
        <taxon>Helotiales</taxon>
        <taxon>Sclerotiniaceae</taxon>
        <taxon>Sclerotinia</taxon>
    </lineage>
</organism>
<dbReference type="InterPro" id="IPR036236">
    <property type="entry name" value="Znf_C2H2_sf"/>
</dbReference>
<feature type="domain" description="C2H2-type" evidence="2">
    <location>
        <begin position="361"/>
        <end position="386"/>
    </location>
</feature>
<protein>
    <recommendedName>
        <fullName evidence="2">C2H2-type domain-containing protein</fullName>
    </recommendedName>
</protein>
<feature type="region of interest" description="Disordered" evidence="1">
    <location>
        <begin position="168"/>
        <end position="232"/>
    </location>
</feature>
<evidence type="ECO:0000256" key="1">
    <source>
        <dbReference type="SAM" id="MobiDB-lite"/>
    </source>
</evidence>
<evidence type="ECO:0000259" key="2">
    <source>
        <dbReference type="SMART" id="SM00355"/>
    </source>
</evidence>
<dbReference type="SMART" id="SM00355">
    <property type="entry name" value="ZnF_C2H2"/>
    <property type="match status" value="3"/>
</dbReference>
<dbReference type="EMBL" id="AYSA01000081">
    <property type="protein sequence ID" value="ESZ97611.1"/>
    <property type="molecule type" value="Genomic_DNA"/>
</dbReference>
<sequence length="484" mass="51940">MIEGADTYFDPDDVGPHDSPILKAMHIKLEPSPSPEAKPPHPISPISSPGGRKGGRRPNNRACQADAVLVSLMGGGKRPDIARNAGDEALPSDEDEYEESPIRGTAVEIPAHVFSSARADLDTMKMAADACAILGAHEDRSALRSWDNSQSATGEAPAVSKLLATTNANSQAQNTKDTPKCNPPTHAPYQKATAEVGIRAETQSSPSTGELPPIRHSPKLGLSNGNGNQQITLPSISAQLGDLNKLAEAASTPNEVSFSQSPGRPASRYASGPGATSPANSPNDTRRGMMSPSRPPQFYFVSSDPRRSSQPEGPHYIAAGDYSSSSNTETPSTDQSGSTPATVVIDRMSIDGITNPQVGGFQCTNPGCKAIPFQTQYLLNSHANVHSSNRPHYCLVEGCSRAEGGKGFKRKNEMIRHGLVHDSPGYICPFCPEREHRYPRPDNLQRHVRAHHTDKDKDDPQLREVLAQRPEGPSRGRRRRGGSR</sequence>
<feature type="compositionally biased region" description="Polar residues" evidence="1">
    <location>
        <begin position="322"/>
        <end position="340"/>
    </location>
</feature>
<dbReference type="HOGENOM" id="CLU_021529_1_1_1"/>
<feature type="compositionally biased region" description="Polar residues" evidence="1">
    <location>
        <begin position="223"/>
        <end position="232"/>
    </location>
</feature>
<feature type="region of interest" description="Disordered" evidence="1">
    <location>
        <begin position="1"/>
        <end position="60"/>
    </location>
</feature>
<feature type="region of interest" description="Disordered" evidence="1">
    <location>
        <begin position="251"/>
        <end position="340"/>
    </location>
</feature>
<dbReference type="AlphaFoldDB" id="W9CP24"/>
<dbReference type="InterPro" id="IPR013087">
    <property type="entry name" value="Znf_C2H2_type"/>
</dbReference>
<feature type="domain" description="C2H2-type" evidence="2">
    <location>
        <begin position="392"/>
        <end position="421"/>
    </location>
</feature>
<feature type="region of interest" description="Disordered" evidence="1">
    <location>
        <begin position="450"/>
        <end position="484"/>
    </location>
</feature>
<feature type="compositionally biased region" description="Pro residues" evidence="1">
    <location>
        <begin position="32"/>
        <end position="43"/>
    </location>
</feature>
<comment type="caution">
    <text evidence="3">The sequence shown here is derived from an EMBL/GenBank/DDBJ whole genome shotgun (WGS) entry which is preliminary data.</text>
</comment>
<dbReference type="STRING" id="1432307.W9CP24"/>
<dbReference type="GO" id="GO:0005634">
    <property type="term" value="C:nucleus"/>
    <property type="evidence" value="ECO:0007669"/>
    <property type="project" value="TreeGrafter"/>
</dbReference>
<dbReference type="SUPFAM" id="SSF57667">
    <property type="entry name" value="beta-beta-alpha zinc fingers"/>
    <property type="match status" value="1"/>
</dbReference>
<dbReference type="OrthoDB" id="6077919at2759"/>
<feature type="compositionally biased region" description="Polar residues" evidence="1">
    <location>
        <begin position="251"/>
        <end position="262"/>
    </location>
</feature>